<dbReference type="PROSITE" id="PS00012">
    <property type="entry name" value="PHOSPHOPANTETHEINE"/>
    <property type="match status" value="1"/>
</dbReference>
<feature type="compositionally biased region" description="Basic residues" evidence="3">
    <location>
        <begin position="177"/>
        <end position="191"/>
    </location>
</feature>
<keyword evidence="1" id="KW-0596">Phosphopantetheine</keyword>
<dbReference type="InterPro" id="IPR020806">
    <property type="entry name" value="PKS_PP-bd"/>
</dbReference>
<dbReference type="GO" id="GO:0031177">
    <property type="term" value="F:phosphopantetheine binding"/>
    <property type="evidence" value="ECO:0007669"/>
    <property type="project" value="InterPro"/>
</dbReference>
<name>A0A3L8R0D4_STRRN</name>
<dbReference type="Gene3D" id="2.30.38.10">
    <property type="entry name" value="Luciferase, Domain 3"/>
    <property type="match status" value="1"/>
</dbReference>
<feature type="domain" description="Carrier" evidence="4">
    <location>
        <begin position="541"/>
        <end position="615"/>
    </location>
</feature>
<dbReference type="PROSITE" id="PS50075">
    <property type="entry name" value="CARRIER"/>
    <property type="match status" value="1"/>
</dbReference>
<feature type="compositionally biased region" description="Basic residues" evidence="3">
    <location>
        <begin position="439"/>
        <end position="464"/>
    </location>
</feature>
<sequence length="659" mass="73162">MEWWRTQRFQHALIRTGCRCRGCSRGGWNGPRTRWPWCARTNGGHTARSTNAPTKLARLLLQAGAGPERRIALALPRSAQTITAILAVLKTGAAYVPLDPDYPQERLAYLLNDSEPTTLITTTDITTTLPTPNQTTPRIHLDDPHTTTRLQELPTTNLTPTEQTHPTRRPPPGLPHLHLRLHRHPQRRHHPPNQPHPPPHRHPPLLHPPHPTNLVSIPLLRLRLLRLGNLRPPPPRPHPHHPQTTTPPAPPTTSSTSSTNTTSPTLCQTPTALYHLINTHQPHHQPLPSTTSSSAANPSTPPASPPSTNTTPTPPSPTCTASPKPPSTPPTTPSTQTPTTPQHPQPHRTTPPPPHHPPPQHQPPTHPTRHPRRALHHRTHPRRGYHNNPTLTATHFIANPHGPPGTRLYRTGDLAHHHPTTHQLHYHHRTDNQIQLPRLPHRTRRNRKHPHHPPPHHPRRHHPPPRPPQQQTPHRLHHHQPGTPRYAAGGAAVVSGGATTGPYGALRGRRPRRAAPHPERQARPRALPAPVRSAEGAGGRPPSTPGEEILCHLFAEVLGVPEPSAEEGFFALGGDSILSMQLVSRARTEGLSLTPRQVFQHQTPPPWRASPRHPAPRPRRTPPPPRAVRPPPRSRCPPSPPRTWPRSSRGFPVPSTRCR</sequence>
<feature type="compositionally biased region" description="Low complexity" evidence="3">
    <location>
        <begin position="126"/>
        <end position="137"/>
    </location>
</feature>
<feature type="region of interest" description="Disordered" evidence="3">
    <location>
        <begin position="593"/>
        <end position="659"/>
    </location>
</feature>
<gene>
    <name evidence="5" type="ORF">D3C57_143740</name>
</gene>
<dbReference type="InterPro" id="IPR036736">
    <property type="entry name" value="ACP-like_sf"/>
</dbReference>
<evidence type="ECO:0000313" key="6">
    <source>
        <dbReference type="Proteomes" id="UP000281594"/>
    </source>
</evidence>
<dbReference type="PANTHER" id="PTHR45527">
    <property type="entry name" value="NONRIBOSOMAL PEPTIDE SYNTHETASE"/>
    <property type="match status" value="1"/>
</dbReference>
<organism evidence="5 6">
    <name type="scientific">Streptomyces rapamycinicus (strain ATCC 29253 / DSM 41530 / NRRL 5491 / AYB-994)</name>
    <name type="common">Streptomyces hygroscopicus (strain ATCC 29253)</name>
    <dbReference type="NCBI Taxonomy" id="1343740"/>
    <lineage>
        <taxon>Bacteria</taxon>
        <taxon>Bacillati</taxon>
        <taxon>Actinomycetota</taxon>
        <taxon>Actinomycetes</taxon>
        <taxon>Kitasatosporales</taxon>
        <taxon>Streptomycetaceae</taxon>
        <taxon>Streptomyces</taxon>
        <taxon>Streptomyces violaceusniger group</taxon>
    </lineage>
</organism>
<feature type="region of interest" description="Disordered" evidence="3">
    <location>
        <begin position="126"/>
        <end position="212"/>
    </location>
</feature>
<feature type="compositionally biased region" description="Low complexity" evidence="3">
    <location>
        <begin position="252"/>
        <end position="266"/>
    </location>
</feature>
<reference evidence="5 6" key="1">
    <citation type="journal article" date="2018" name="J. Biol. Chem.">
        <title>Discovery of the actinoplanic acid pathway in Streptomyces rapamycinicus reveals a genetically conserved synergism with rapamycin.</title>
        <authorList>
            <person name="Mrak P."/>
            <person name="Krastel P."/>
            <person name="Pivk Lukancic P."/>
            <person name="Tao J."/>
            <person name="Pistorius D."/>
            <person name="Moore C.M."/>
        </authorList>
    </citation>
    <scope>NUCLEOTIDE SEQUENCE [LARGE SCALE GENOMIC DNA]</scope>
    <source>
        <strain evidence="5 6">NRRL 5491</strain>
    </source>
</reference>
<protein>
    <submittedName>
        <fullName evidence="5">Non-ribosomal peptide synthetase</fullName>
    </submittedName>
</protein>
<dbReference type="Gene3D" id="3.40.50.980">
    <property type="match status" value="1"/>
</dbReference>
<dbReference type="GO" id="GO:0005737">
    <property type="term" value="C:cytoplasm"/>
    <property type="evidence" value="ECO:0007669"/>
    <property type="project" value="TreeGrafter"/>
</dbReference>
<dbReference type="EMBL" id="QYCY01000003">
    <property type="protein sequence ID" value="RLV73069.1"/>
    <property type="molecule type" value="Genomic_DNA"/>
</dbReference>
<dbReference type="GO" id="GO:0017000">
    <property type="term" value="P:antibiotic biosynthetic process"/>
    <property type="evidence" value="ECO:0007669"/>
    <property type="project" value="UniProtKB-ARBA"/>
</dbReference>
<dbReference type="Pfam" id="PF00550">
    <property type="entry name" value="PP-binding"/>
    <property type="match status" value="1"/>
</dbReference>
<evidence type="ECO:0000256" key="2">
    <source>
        <dbReference type="ARBA" id="ARBA00022553"/>
    </source>
</evidence>
<feature type="compositionally biased region" description="Pro residues" evidence="3">
    <location>
        <begin position="341"/>
        <end position="366"/>
    </location>
</feature>
<feature type="compositionally biased region" description="Low complexity" evidence="3">
    <location>
        <begin position="286"/>
        <end position="298"/>
    </location>
</feature>
<dbReference type="SMART" id="SM00823">
    <property type="entry name" value="PKS_PP"/>
    <property type="match status" value="1"/>
</dbReference>
<dbReference type="SUPFAM" id="SSF56801">
    <property type="entry name" value="Acetyl-CoA synthetase-like"/>
    <property type="match status" value="1"/>
</dbReference>
<feature type="region of interest" description="Disordered" evidence="3">
    <location>
        <begin position="281"/>
        <end position="547"/>
    </location>
</feature>
<dbReference type="InterPro" id="IPR009081">
    <property type="entry name" value="PP-bd_ACP"/>
</dbReference>
<evidence type="ECO:0000256" key="1">
    <source>
        <dbReference type="ARBA" id="ARBA00022450"/>
    </source>
</evidence>
<dbReference type="InterPro" id="IPR029058">
    <property type="entry name" value="AB_hydrolase_fold"/>
</dbReference>
<feature type="compositionally biased region" description="Low complexity" evidence="3">
    <location>
        <begin position="487"/>
        <end position="506"/>
    </location>
</feature>
<feature type="compositionally biased region" description="Polar residues" evidence="3">
    <location>
        <begin position="147"/>
        <end position="164"/>
    </location>
</feature>
<evidence type="ECO:0000256" key="3">
    <source>
        <dbReference type="SAM" id="MobiDB-lite"/>
    </source>
</evidence>
<proteinExistence type="predicted"/>
<dbReference type="Proteomes" id="UP000281594">
    <property type="component" value="Unassembled WGS sequence"/>
</dbReference>
<feature type="compositionally biased region" description="Basic residues" evidence="3">
    <location>
        <begin position="417"/>
        <end position="428"/>
    </location>
</feature>
<dbReference type="Gene3D" id="3.40.50.1820">
    <property type="entry name" value="alpha/beta hydrolase"/>
    <property type="match status" value="1"/>
</dbReference>
<dbReference type="Pfam" id="PF00501">
    <property type="entry name" value="AMP-binding"/>
    <property type="match status" value="1"/>
</dbReference>
<dbReference type="AlphaFoldDB" id="A0A3L8R0D4"/>
<accession>A0A3L8R0D4</accession>
<dbReference type="PANTHER" id="PTHR45527:SF1">
    <property type="entry name" value="FATTY ACID SYNTHASE"/>
    <property type="match status" value="1"/>
</dbReference>
<feature type="region of interest" description="Disordered" evidence="3">
    <location>
        <begin position="228"/>
        <end position="266"/>
    </location>
</feature>
<dbReference type="InterPro" id="IPR006162">
    <property type="entry name" value="Ppantetheine_attach_site"/>
</dbReference>
<comment type="caution">
    <text evidence="5">The sequence shown here is derived from an EMBL/GenBank/DDBJ whole genome shotgun (WGS) entry which is preliminary data.</text>
</comment>
<keyword evidence="2" id="KW-0597">Phosphoprotein</keyword>
<dbReference type="InterPro" id="IPR000873">
    <property type="entry name" value="AMP-dep_synth/lig_dom"/>
</dbReference>
<feature type="compositionally biased region" description="Basic residues" evidence="3">
    <location>
        <begin position="610"/>
        <end position="620"/>
    </location>
</feature>
<feature type="compositionally biased region" description="Pro residues" evidence="3">
    <location>
        <begin position="312"/>
        <end position="332"/>
    </location>
</feature>
<feature type="compositionally biased region" description="Pro residues" evidence="3">
    <location>
        <begin position="621"/>
        <end position="643"/>
    </location>
</feature>
<evidence type="ECO:0000259" key="4">
    <source>
        <dbReference type="PROSITE" id="PS50075"/>
    </source>
</evidence>
<feature type="compositionally biased region" description="Basic residues" evidence="3">
    <location>
        <begin position="367"/>
        <end position="385"/>
    </location>
</feature>
<evidence type="ECO:0000313" key="5">
    <source>
        <dbReference type="EMBL" id="RLV73069.1"/>
    </source>
</evidence>
<dbReference type="PRINTS" id="PR01217">
    <property type="entry name" value="PRICHEXTENSN"/>
</dbReference>
<dbReference type="GO" id="GO:0044550">
    <property type="term" value="P:secondary metabolite biosynthetic process"/>
    <property type="evidence" value="ECO:0007669"/>
    <property type="project" value="TreeGrafter"/>
</dbReference>
<dbReference type="GO" id="GO:0043041">
    <property type="term" value="P:amino acid activation for nonribosomal peptide biosynthetic process"/>
    <property type="evidence" value="ECO:0007669"/>
    <property type="project" value="TreeGrafter"/>
</dbReference>
<dbReference type="SUPFAM" id="SSF47336">
    <property type="entry name" value="ACP-like"/>
    <property type="match status" value="1"/>
</dbReference>